<evidence type="ECO:0000313" key="11">
    <source>
        <dbReference type="EMBL" id="MFD2672942.1"/>
    </source>
</evidence>
<keyword evidence="9" id="KW-1133">Transmembrane helix</keyword>
<sequence length="515" mass="57140">MSKYLKEIGIGFVPVLLLFLAFAGFNIIPLLIVVVLAGVLVYVARMRGTAVGAGAGARQKAVKKPELLTFEDIGGQDRAKKELVEAMDFLNRVDEIKELGIRPLKGILLTGPPGTGKTLMAKAAAHYTDSVFLSASGSEFVEMYVGVGASRIRDLFKQARTLCAKEEKSSAILFIDEIDVIGGKRDGGQQREYDQTLNQLLTEMDGMHSEDHPRILLIAATNRKEMLDAALLRPGRFDRHIEVDLPDRKGRLHILKLHAANKPLNDAVSLELVAEETYQFSGAQLESVMNEAAIYALREQAATIHQHHLSLAVDKVMMGEKTDREAAQEEKERVAMHEIGHGLIAEMVRPGSVAQVSLSPRGQALGYVRHHPQKDQYLYTRVFLEEQIMIALGGAAAEEIFYGSRSTGSRNDFEQAMRIVRNMIDSGLTSLGIIQADMVPQEMLVQENRNILEDMMKKTKALVEAHQEVFHHSLAILLREEVLSGKQFRLLIEQARHEAAEQPVDRVTVKPDQSA</sequence>
<gene>
    <name evidence="11" type="ORF">ACFSUC_15335</name>
</gene>
<dbReference type="Gene3D" id="1.20.58.760">
    <property type="entry name" value="Peptidase M41"/>
    <property type="match status" value="1"/>
</dbReference>
<comment type="cofactor">
    <cofactor evidence="1">
        <name>Zn(2+)</name>
        <dbReference type="ChEBI" id="CHEBI:29105"/>
    </cofactor>
</comment>
<dbReference type="Pfam" id="PF17862">
    <property type="entry name" value="AAA_lid_3"/>
    <property type="match status" value="1"/>
</dbReference>
<comment type="caution">
    <text evidence="11">The sequence shown here is derived from an EMBL/GenBank/DDBJ whole genome shotgun (WGS) entry which is preliminary data.</text>
</comment>
<feature type="transmembrane region" description="Helical" evidence="9">
    <location>
        <begin position="12"/>
        <end position="43"/>
    </location>
</feature>
<dbReference type="RefSeq" id="WP_379930503.1">
    <property type="nucleotide sequence ID" value="NZ_JBHUMM010000043.1"/>
</dbReference>
<evidence type="ECO:0000256" key="3">
    <source>
        <dbReference type="ARBA" id="ARBA00022670"/>
    </source>
</evidence>
<evidence type="ECO:0000256" key="7">
    <source>
        <dbReference type="ARBA" id="ARBA00023049"/>
    </source>
</evidence>
<keyword evidence="8" id="KW-0067">ATP-binding</keyword>
<dbReference type="PANTHER" id="PTHR23076:SF97">
    <property type="entry name" value="ATP-DEPENDENT ZINC METALLOPROTEASE YME1L1"/>
    <property type="match status" value="1"/>
</dbReference>
<evidence type="ECO:0000256" key="2">
    <source>
        <dbReference type="ARBA" id="ARBA00010044"/>
    </source>
</evidence>
<dbReference type="SUPFAM" id="SSF140990">
    <property type="entry name" value="FtsH protease domain-like"/>
    <property type="match status" value="1"/>
</dbReference>
<keyword evidence="5" id="KW-0378">Hydrolase</keyword>
<keyword evidence="8" id="KW-0547">Nucleotide-binding</keyword>
<evidence type="ECO:0000313" key="12">
    <source>
        <dbReference type="Proteomes" id="UP001597497"/>
    </source>
</evidence>
<dbReference type="Gene3D" id="1.10.8.60">
    <property type="match status" value="1"/>
</dbReference>
<dbReference type="InterPro" id="IPR041569">
    <property type="entry name" value="AAA_lid_3"/>
</dbReference>
<evidence type="ECO:0000256" key="1">
    <source>
        <dbReference type="ARBA" id="ARBA00001947"/>
    </source>
</evidence>
<dbReference type="InterPro" id="IPR003593">
    <property type="entry name" value="AAA+_ATPase"/>
</dbReference>
<evidence type="ECO:0000259" key="10">
    <source>
        <dbReference type="SMART" id="SM00382"/>
    </source>
</evidence>
<evidence type="ECO:0000256" key="5">
    <source>
        <dbReference type="ARBA" id="ARBA00022801"/>
    </source>
</evidence>
<dbReference type="Pfam" id="PF00004">
    <property type="entry name" value="AAA"/>
    <property type="match status" value="1"/>
</dbReference>
<keyword evidence="9" id="KW-0472">Membrane</keyword>
<keyword evidence="7" id="KW-0482">Metalloprotease</keyword>
<keyword evidence="9" id="KW-0812">Transmembrane</keyword>
<proteinExistence type="inferred from homology"/>
<keyword evidence="3" id="KW-0645">Protease</keyword>
<protein>
    <submittedName>
        <fullName evidence="11">AAA family ATPase</fullName>
    </submittedName>
</protein>
<keyword evidence="4" id="KW-0479">Metal-binding</keyword>
<dbReference type="SUPFAM" id="SSF52540">
    <property type="entry name" value="P-loop containing nucleoside triphosphate hydrolases"/>
    <property type="match status" value="1"/>
</dbReference>
<comment type="similarity">
    <text evidence="2">In the C-terminal section; belongs to the peptidase M41 family.</text>
</comment>
<reference evidence="12" key="1">
    <citation type="journal article" date="2019" name="Int. J. Syst. Evol. Microbiol.">
        <title>The Global Catalogue of Microorganisms (GCM) 10K type strain sequencing project: providing services to taxonomists for standard genome sequencing and annotation.</title>
        <authorList>
            <consortium name="The Broad Institute Genomics Platform"/>
            <consortium name="The Broad Institute Genome Sequencing Center for Infectious Disease"/>
            <person name="Wu L."/>
            <person name="Ma J."/>
        </authorList>
    </citation>
    <scope>NUCLEOTIDE SEQUENCE [LARGE SCALE GENOMIC DNA]</scope>
    <source>
        <strain evidence="12">KCTC 33676</strain>
    </source>
</reference>
<dbReference type="InterPro" id="IPR003959">
    <property type="entry name" value="ATPase_AAA_core"/>
</dbReference>
<dbReference type="InterPro" id="IPR027417">
    <property type="entry name" value="P-loop_NTPase"/>
</dbReference>
<organism evidence="11 12">
    <name type="scientific">Marinicrinis sediminis</name>
    <dbReference type="NCBI Taxonomy" id="1652465"/>
    <lineage>
        <taxon>Bacteria</taxon>
        <taxon>Bacillati</taxon>
        <taxon>Bacillota</taxon>
        <taxon>Bacilli</taxon>
        <taxon>Bacillales</taxon>
        <taxon>Paenibacillaceae</taxon>
    </lineage>
</organism>
<dbReference type="Proteomes" id="UP001597497">
    <property type="component" value="Unassembled WGS sequence"/>
</dbReference>
<dbReference type="InterPro" id="IPR000642">
    <property type="entry name" value="Peptidase_M41"/>
</dbReference>
<feature type="domain" description="AAA+ ATPase" evidence="10">
    <location>
        <begin position="103"/>
        <end position="247"/>
    </location>
</feature>
<evidence type="ECO:0000256" key="6">
    <source>
        <dbReference type="ARBA" id="ARBA00022833"/>
    </source>
</evidence>
<dbReference type="InterPro" id="IPR003960">
    <property type="entry name" value="ATPase_AAA_CS"/>
</dbReference>
<keyword evidence="6" id="KW-0862">Zinc</keyword>
<keyword evidence="12" id="KW-1185">Reference proteome</keyword>
<dbReference type="Gene3D" id="3.40.50.300">
    <property type="entry name" value="P-loop containing nucleotide triphosphate hydrolases"/>
    <property type="match status" value="1"/>
</dbReference>
<dbReference type="InterPro" id="IPR037219">
    <property type="entry name" value="Peptidase_M41-like"/>
</dbReference>
<dbReference type="PANTHER" id="PTHR23076">
    <property type="entry name" value="METALLOPROTEASE M41 FTSH"/>
    <property type="match status" value="1"/>
</dbReference>
<dbReference type="SMART" id="SM00382">
    <property type="entry name" value="AAA"/>
    <property type="match status" value="1"/>
</dbReference>
<name>A0ABW5RFY5_9BACL</name>
<accession>A0ABW5RFY5</accession>
<evidence type="ECO:0000256" key="4">
    <source>
        <dbReference type="ARBA" id="ARBA00022723"/>
    </source>
</evidence>
<dbReference type="EMBL" id="JBHUMM010000043">
    <property type="protein sequence ID" value="MFD2672942.1"/>
    <property type="molecule type" value="Genomic_DNA"/>
</dbReference>
<evidence type="ECO:0000256" key="9">
    <source>
        <dbReference type="SAM" id="Phobius"/>
    </source>
</evidence>
<evidence type="ECO:0000256" key="8">
    <source>
        <dbReference type="RuleBase" id="RU003651"/>
    </source>
</evidence>
<dbReference type="PROSITE" id="PS00674">
    <property type="entry name" value="AAA"/>
    <property type="match status" value="1"/>
</dbReference>
<dbReference type="Pfam" id="PF01434">
    <property type="entry name" value="Peptidase_M41"/>
    <property type="match status" value="1"/>
</dbReference>
<comment type="similarity">
    <text evidence="8">Belongs to the AAA ATPase family.</text>
</comment>